<name>A0ABS5PLK9_9FIRM</name>
<proteinExistence type="inferred from homology"/>
<evidence type="ECO:0000256" key="10">
    <source>
        <dbReference type="ARBA" id="ARBA00032441"/>
    </source>
</evidence>
<dbReference type="NCBIfam" id="TIGR00150">
    <property type="entry name" value="T6A_YjeE"/>
    <property type="match status" value="1"/>
</dbReference>
<reference evidence="11 12" key="1">
    <citation type="submission" date="2021-05" db="EMBL/GenBank/DDBJ databases">
        <title>Fusibacter ferrireducens sp. nov., an anaerobic, sulfur- and Fe-reducing bacterium isolated from the mangrove sediment.</title>
        <authorList>
            <person name="Qiu D."/>
        </authorList>
    </citation>
    <scope>NUCLEOTIDE SEQUENCE [LARGE SCALE GENOMIC DNA]</scope>
    <source>
        <strain evidence="11 12">DSM 12116</strain>
    </source>
</reference>
<organism evidence="11 12">
    <name type="scientific">Fusibacter paucivorans</name>
    <dbReference type="NCBI Taxonomy" id="76009"/>
    <lineage>
        <taxon>Bacteria</taxon>
        <taxon>Bacillati</taxon>
        <taxon>Bacillota</taxon>
        <taxon>Clostridia</taxon>
        <taxon>Eubacteriales</taxon>
        <taxon>Eubacteriales Family XII. Incertae Sedis</taxon>
        <taxon>Fusibacter</taxon>
    </lineage>
</organism>
<keyword evidence="7" id="KW-0547">Nucleotide-binding</keyword>
<keyword evidence="8" id="KW-0067">ATP-binding</keyword>
<evidence type="ECO:0000256" key="3">
    <source>
        <dbReference type="ARBA" id="ARBA00019010"/>
    </source>
</evidence>
<dbReference type="Gene3D" id="3.40.50.300">
    <property type="entry name" value="P-loop containing nucleotide triphosphate hydrolases"/>
    <property type="match status" value="1"/>
</dbReference>
<dbReference type="Proteomes" id="UP000746471">
    <property type="component" value="Unassembled WGS sequence"/>
</dbReference>
<keyword evidence="4" id="KW-0963">Cytoplasm</keyword>
<evidence type="ECO:0000256" key="4">
    <source>
        <dbReference type="ARBA" id="ARBA00022490"/>
    </source>
</evidence>
<evidence type="ECO:0000313" key="12">
    <source>
        <dbReference type="Proteomes" id="UP000746471"/>
    </source>
</evidence>
<dbReference type="PANTHER" id="PTHR33540">
    <property type="entry name" value="TRNA THREONYLCARBAMOYLADENOSINE BIOSYNTHESIS PROTEIN TSAE"/>
    <property type="match status" value="1"/>
</dbReference>
<protein>
    <recommendedName>
        <fullName evidence="3">tRNA threonylcarbamoyladenosine biosynthesis protein TsaE</fullName>
    </recommendedName>
    <alternativeName>
        <fullName evidence="10">t(6)A37 threonylcarbamoyladenosine biosynthesis protein TsaE</fullName>
    </alternativeName>
</protein>
<evidence type="ECO:0000256" key="1">
    <source>
        <dbReference type="ARBA" id="ARBA00004496"/>
    </source>
</evidence>
<gene>
    <name evidence="11" type="primary">tsaE</name>
    <name evidence="11" type="ORF">KHM83_03670</name>
</gene>
<keyword evidence="9" id="KW-0460">Magnesium</keyword>
<dbReference type="SUPFAM" id="SSF52540">
    <property type="entry name" value="P-loop containing nucleoside triphosphate hydrolases"/>
    <property type="match status" value="1"/>
</dbReference>
<comment type="similarity">
    <text evidence="2">Belongs to the TsaE family.</text>
</comment>
<evidence type="ECO:0000256" key="6">
    <source>
        <dbReference type="ARBA" id="ARBA00022723"/>
    </source>
</evidence>
<keyword evidence="6" id="KW-0479">Metal-binding</keyword>
<dbReference type="InterPro" id="IPR027417">
    <property type="entry name" value="P-loop_NTPase"/>
</dbReference>
<keyword evidence="12" id="KW-1185">Reference proteome</keyword>
<comment type="subcellular location">
    <subcellularLocation>
        <location evidence="1">Cytoplasm</location>
    </subcellularLocation>
</comment>
<accession>A0ABS5PLK9</accession>
<dbReference type="PANTHER" id="PTHR33540:SF2">
    <property type="entry name" value="TRNA THREONYLCARBAMOYLADENOSINE BIOSYNTHESIS PROTEIN TSAE"/>
    <property type="match status" value="1"/>
</dbReference>
<evidence type="ECO:0000256" key="8">
    <source>
        <dbReference type="ARBA" id="ARBA00022840"/>
    </source>
</evidence>
<sequence length="158" mass="17539">MCPECNEITITVDTLEKTVELASIFAETIKPGDILCLSGDLGAGKTTFTQALCKALGVTEHVTSPTFNIMNQYEGRLPIYHFDVYRIAEPDEMYEIGFDEYLNGMGVSIIEWAPLVEVLIPEDAVWMIIKTTGETSRTICLRGPSEKLGRLTHEVIGH</sequence>
<evidence type="ECO:0000256" key="7">
    <source>
        <dbReference type="ARBA" id="ARBA00022741"/>
    </source>
</evidence>
<evidence type="ECO:0000313" key="11">
    <source>
        <dbReference type="EMBL" id="MBS7525772.1"/>
    </source>
</evidence>
<dbReference type="Pfam" id="PF02367">
    <property type="entry name" value="TsaE"/>
    <property type="match status" value="1"/>
</dbReference>
<evidence type="ECO:0000256" key="5">
    <source>
        <dbReference type="ARBA" id="ARBA00022694"/>
    </source>
</evidence>
<keyword evidence="5" id="KW-0819">tRNA processing</keyword>
<evidence type="ECO:0000256" key="2">
    <source>
        <dbReference type="ARBA" id="ARBA00007599"/>
    </source>
</evidence>
<comment type="caution">
    <text evidence="11">The sequence shown here is derived from an EMBL/GenBank/DDBJ whole genome shotgun (WGS) entry which is preliminary data.</text>
</comment>
<dbReference type="EMBL" id="JAHBCL010000005">
    <property type="protein sequence ID" value="MBS7525772.1"/>
    <property type="molecule type" value="Genomic_DNA"/>
</dbReference>
<dbReference type="InterPro" id="IPR003442">
    <property type="entry name" value="T6A_TsaE"/>
</dbReference>
<evidence type="ECO:0000256" key="9">
    <source>
        <dbReference type="ARBA" id="ARBA00022842"/>
    </source>
</evidence>